<dbReference type="Proteomes" id="UP000199614">
    <property type="component" value="Unassembled WGS sequence"/>
</dbReference>
<dbReference type="GO" id="GO:0000976">
    <property type="term" value="F:transcription cis-regulatory region binding"/>
    <property type="evidence" value="ECO:0007669"/>
    <property type="project" value="TreeGrafter"/>
</dbReference>
<dbReference type="Pfam" id="PF00440">
    <property type="entry name" value="TetR_N"/>
    <property type="match status" value="1"/>
</dbReference>
<feature type="domain" description="HTH tetR-type" evidence="6">
    <location>
        <begin position="7"/>
        <end position="67"/>
    </location>
</feature>
<dbReference type="STRING" id="260086.SAMN05216207_1018114"/>
<gene>
    <name evidence="7" type="ORF">SAMN05216207_1018114</name>
</gene>
<evidence type="ECO:0000313" key="7">
    <source>
        <dbReference type="EMBL" id="SFN65300.1"/>
    </source>
</evidence>
<evidence type="ECO:0000256" key="3">
    <source>
        <dbReference type="ARBA" id="ARBA00023125"/>
    </source>
</evidence>
<dbReference type="SUPFAM" id="SSF46689">
    <property type="entry name" value="Homeodomain-like"/>
    <property type="match status" value="1"/>
</dbReference>
<keyword evidence="3 5" id="KW-0238">DNA-binding</keyword>
<feature type="DNA-binding region" description="H-T-H motif" evidence="5">
    <location>
        <begin position="30"/>
        <end position="49"/>
    </location>
</feature>
<dbReference type="RefSeq" id="WP_177238555.1">
    <property type="nucleotide sequence ID" value="NZ_FOUY01000018.1"/>
</dbReference>
<dbReference type="PANTHER" id="PTHR30055">
    <property type="entry name" value="HTH-TYPE TRANSCRIPTIONAL REGULATOR RUTR"/>
    <property type="match status" value="1"/>
</dbReference>
<dbReference type="InterPro" id="IPR009057">
    <property type="entry name" value="Homeodomain-like_sf"/>
</dbReference>
<evidence type="ECO:0000256" key="4">
    <source>
        <dbReference type="ARBA" id="ARBA00023163"/>
    </source>
</evidence>
<organism evidence="7 8">
    <name type="scientific">Pseudonocardia ammonioxydans</name>
    <dbReference type="NCBI Taxonomy" id="260086"/>
    <lineage>
        <taxon>Bacteria</taxon>
        <taxon>Bacillati</taxon>
        <taxon>Actinomycetota</taxon>
        <taxon>Actinomycetes</taxon>
        <taxon>Pseudonocardiales</taxon>
        <taxon>Pseudonocardiaceae</taxon>
        <taxon>Pseudonocardia</taxon>
    </lineage>
</organism>
<dbReference type="InterPro" id="IPR050109">
    <property type="entry name" value="HTH-type_TetR-like_transc_reg"/>
</dbReference>
<dbReference type="InterPro" id="IPR001647">
    <property type="entry name" value="HTH_TetR"/>
</dbReference>
<evidence type="ECO:0000313" key="8">
    <source>
        <dbReference type="Proteomes" id="UP000199614"/>
    </source>
</evidence>
<keyword evidence="1" id="KW-0678">Repressor</keyword>
<dbReference type="AlphaFoldDB" id="A0A1I5ASC8"/>
<accession>A0A1I5ASC8</accession>
<evidence type="ECO:0000256" key="2">
    <source>
        <dbReference type="ARBA" id="ARBA00023015"/>
    </source>
</evidence>
<name>A0A1I5ASC8_PSUAM</name>
<dbReference type="PANTHER" id="PTHR30055:SF234">
    <property type="entry name" value="HTH-TYPE TRANSCRIPTIONAL REGULATOR BETI"/>
    <property type="match status" value="1"/>
</dbReference>
<dbReference type="InterPro" id="IPR036271">
    <property type="entry name" value="Tet_transcr_reg_TetR-rel_C_sf"/>
</dbReference>
<keyword evidence="4" id="KW-0804">Transcription</keyword>
<protein>
    <submittedName>
        <fullName evidence="7">Transcriptional regulator, TetR family</fullName>
    </submittedName>
</protein>
<evidence type="ECO:0000256" key="5">
    <source>
        <dbReference type="PROSITE-ProRule" id="PRU00335"/>
    </source>
</evidence>
<dbReference type="GO" id="GO:0003700">
    <property type="term" value="F:DNA-binding transcription factor activity"/>
    <property type="evidence" value="ECO:0007669"/>
    <property type="project" value="TreeGrafter"/>
</dbReference>
<dbReference type="SUPFAM" id="SSF48498">
    <property type="entry name" value="Tetracyclin repressor-like, C-terminal domain"/>
    <property type="match status" value="1"/>
</dbReference>
<evidence type="ECO:0000256" key="1">
    <source>
        <dbReference type="ARBA" id="ARBA00022491"/>
    </source>
</evidence>
<keyword evidence="8" id="KW-1185">Reference proteome</keyword>
<keyword evidence="2" id="KW-0805">Transcription regulation</keyword>
<dbReference type="PROSITE" id="PS50977">
    <property type="entry name" value="HTH_TETR_2"/>
    <property type="match status" value="1"/>
</dbReference>
<evidence type="ECO:0000259" key="6">
    <source>
        <dbReference type="PROSITE" id="PS50977"/>
    </source>
</evidence>
<reference evidence="7 8" key="1">
    <citation type="submission" date="2016-10" db="EMBL/GenBank/DDBJ databases">
        <authorList>
            <person name="de Groot N.N."/>
        </authorList>
    </citation>
    <scope>NUCLEOTIDE SEQUENCE [LARGE SCALE GENOMIC DNA]</scope>
    <source>
        <strain evidence="7 8">CGMCC 4.1877</strain>
    </source>
</reference>
<proteinExistence type="predicted"/>
<dbReference type="EMBL" id="FOUY01000018">
    <property type="protein sequence ID" value="SFN65300.1"/>
    <property type="molecule type" value="Genomic_DNA"/>
</dbReference>
<dbReference type="Pfam" id="PF13977">
    <property type="entry name" value="TetR_C_6"/>
    <property type="match status" value="1"/>
</dbReference>
<dbReference type="InterPro" id="IPR039538">
    <property type="entry name" value="BetI_C"/>
</dbReference>
<sequence>MSRVPAGDARPRILEAVFALVRRDGVAAVSQRRVGAESGINVGSVRHHFPTRESMMIAAADEVGRRMERRLAGCPQPVPGDRDAAVAALEAVCRALIPIGDRGRDELVVLQEFLVAARLSETYRPLAGRMGADLRSVLRAALTPLVADDAALDVEVELLVAVIAGLSAELVQPHGMAPGTDPAEVVGVHLRRLAG</sequence>
<dbReference type="Gene3D" id="1.10.357.10">
    <property type="entry name" value="Tetracycline Repressor, domain 2"/>
    <property type="match status" value="1"/>
</dbReference>